<organism evidence="1 3">
    <name type="scientific">Plasmodium malariae</name>
    <dbReference type="NCBI Taxonomy" id="5858"/>
    <lineage>
        <taxon>Eukaryota</taxon>
        <taxon>Sar</taxon>
        <taxon>Alveolata</taxon>
        <taxon>Apicomplexa</taxon>
        <taxon>Aconoidasida</taxon>
        <taxon>Haemosporida</taxon>
        <taxon>Plasmodiidae</taxon>
        <taxon>Plasmodium</taxon>
        <taxon>Plasmodium (Plasmodium)</taxon>
    </lineage>
</organism>
<evidence type="ECO:0000313" key="4">
    <source>
        <dbReference type="Proteomes" id="UP000219813"/>
    </source>
</evidence>
<reference evidence="1" key="1">
    <citation type="submission" date="2016-05" db="EMBL/GenBank/DDBJ databases">
        <authorList>
            <person name="Lavstsen T."/>
            <person name="Jespersen J.S."/>
        </authorList>
    </citation>
    <scope>NUCLEOTIDE SEQUENCE [LARGE SCALE GENOMIC DNA]</scope>
</reference>
<evidence type="ECO:0000313" key="2">
    <source>
        <dbReference type="EMBL" id="SCP03105.1"/>
    </source>
</evidence>
<dbReference type="Proteomes" id="UP000078597">
    <property type="component" value="Unassembled WGS sequence"/>
</dbReference>
<name>A0A1A8X072_PLAMA</name>
<dbReference type="GeneID" id="39871470"/>
<dbReference type="VEuPathDB" id="PlasmoDB:PmUG01_14015800"/>
<evidence type="ECO:0000313" key="3">
    <source>
        <dbReference type="Proteomes" id="UP000078597"/>
    </source>
</evidence>
<dbReference type="AlphaFoldDB" id="A0A1A8X072"/>
<dbReference type="KEGG" id="pmal:PMUG01_14015800"/>
<sequence>MPIYWKRTNDRFKDKPFSTEGICTLTNSPKKGIISSLKLTIKYFISVLLILAIPRSNNYPSFIEYEVSQKNLLKTLDLISKRLLGESGSYNVLGENVHHNTQNVRKRSEYNSNSRYTWGEHSDTEPYTYGGIYNNIDTSERNYKT</sequence>
<reference evidence="2 4" key="3">
    <citation type="submission" date="2016-06" db="EMBL/GenBank/DDBJ databases">
        <authorList>
            <consortium name="Pathogen Informatics"/>
        </authorList>
    </citation>
    <scope>NUCLEOTIDE SEQUENCE [LARGE SCALE GENOMIC DNA]</scope>
</reference>
<protein>
    <submittedName>
        <fullName evidence="1">Uncharacterized protein</fullName>
    </submittedName>
</protein>
<dbReference type="EMBL" id="FLQW01004576">
    <property type="protein sequence ID" value="SBS97074.1"/>
    <property type="molecule type" value="Genomic_DNA"/>
</dbReference>
<proteinExistence type="predicted"/>
<keyword evidence="4" id="KW-1185">Reference proteome</keyword>
<reference evidence="3" key="2">
    <citation type="submission" date="2016-05" db="EMBL/GenBank/DDBJ databases">
        <authorList>
            <person name="Naeem Raeece"/>
        </authorList>
    </citation>
    <scope>NUCLEOTIDE SEQUENCE [LARGE SCALE GENOMIC DNA]</scope>
</reference>
<gene>
    <name evidence="2" type="primary">PmUG01_14015800</name>
    <name evidence="1" type="ORF">PMALA_058850</name>
    <name evidence="2" type="ORF">PMUG01_14015800</name>
</gene>
<dbReference type="RefSeq" id="XP_028864065.1">
    <property type="nucleotide sequence ID" value="XM_029007703.1"/>
</dbReference>
<dbReference type="Proteomes" id="UP000219813">
    <property type="component" value="Chromosome 14"/>
</dbReference>
<dbReference type="EMBL" id="LT594635">
    <property type="protein sequence ID" value="SCP03105.1"/>
    <property type="molecule type" value="Genomic_DNA"/>
</dbReference>
<evidence type="ECO:0000313" key="1">
    <source>
        <dbReference type="EMBL" id="SBS97074.1"/>
    </source>
</evidence>
<accession>A0A1A8X072</accession>